<protein>
    <submittedName>
        <fullName evidence="1">Pilus assembly protein</fullName>
    </submittedName>
</protein>
<evidence type="ECO:0000313" key="2">
    <source>
        <dbReference type="Proteomes" id="UP000092950"/>
    </source>
</evidence>
<name>A0ABN4RXD9_9BORD</name>
<proteinExistence type="predicted"/>
<keyword evidence="2" id="KW-1185">Reference proteome</keyword>
<dbReference type="Proteomes" id="UP000092950">
    <property type="component" value="Chromosome"/>
</dbReference>
<accession>A0ABN4RXD9</accession>
<organism evidence="1 2">
    <name type="scientific">Bordetella pseudohinzii</name>
    <dbReference type="NCBI Taxonomy" id="1331258"/>
    <lineage>
        <taxon>Bacteria</taxon>
        <taxon>Pseudomonadati</taxon>
        <taxon>Pseudomonadota</taxon>
        <taxon>Betaproteobacteria</taxon>
        <taxon>Burkholderiales</taxon>
        <taxon>Alcaligenaceae</taxon>
        <taxon>Bordetella</taxon>
    </lineage>
</organism>
<reference evidence="1 2" key="1">
    <citation type="submission" date="2016-07" db="EMBL/GenBank/DDBJ databases">
        <title>Complete genome sequences of Bordetella pseudohinzii.</title>
        <authorList>
            <person name="Spilker T."/>
            <person name="Darrah R."/>
            <person name="LiPuma J.J."/>
        </authorList>
    </citation>
    <scope>NUCLEOTIDE SEQUENCE [LARGE SCALE GENOMIC DNA]</scope>
    <source>
        <strain evidence="1 2">HI4681</strain>
    </source>
</reference>
<evidence type="ECO:0000313" key="1">
    <source>
        <dbReference type="EMBL" id="ANY18340.1"/>
    </source>
</evidence>
<dbReference type="EMBL" id="CP016440">
    <property type="protein sequence ID" value="ANY18340.1"/>
    <property type="molecule type" value="Genomic_DNA"/>
</dbReference>
<sequence length="132" mass="14012">MAVWPGHTLMVHQSDACHVLLSLRPRPGGGTTGSQSRLCAARPAASAGVEPLGRLAELLHAHAEGRVTVSVWSLPLGDTAASQWLERELRSRGWRPSGGAWVRGDARLDTFLTRLDAGAAAASGLVLVRHHD</sequence>
<gene>
    <name evidence="1" type="ORF">BBN53_12940</name>
</gene>